<protein>
    <submittedName>
        <fullName evidence="2">Sigma-E factor negative regulatory protein</fullName>
    </submittedName>
</protein>
<dbReference type="SUPFAM" id="SSF89069">
    <property type="entry name" value="N-terminal, cytoplasmic domain of anti-sigmaE factor RseA"/>
    <property type="match status" value="1"/>
</dbReference>
<evidence type="ECO:0000313" key="3">
    <source>
        <dbReference type="Proteomes" id="UP001174908"/>
    </source>
</evidence>
<evidence type="ECO:0000313" key="2">
    <source>
        <dbReference type="EMBL" id="MDM0043562.1"/>
    </source>
</evidence>
<dbReference type="Pfam" id="PF03872">
    <property type="entry name" value="RseA_N"/>
    <property type="match status" value="1"/>
</dbReference>
<evidence type="ECO:0000259" key="1">
    <source>
        <dbReference type="Pfam" id="PF03872"/>
    </source>
</evidence>
<keyword evidence="3" id="KW-1185">Reference proteome</keyword>
<dbReference type="InterPro" id="IPR052383">
    <property type="entry name" value="Anti-sigma-E_RseA-like"/>
</dbReference>
<proteinExistence type="predicted"/>
<dbReference type="Proteomes" id="UP001174908">
    <property type="component" value="Unassembled WGS sequence"/>
</dbReference>
<reference evidence="2" key="1">
    <citation type="submission" date="2023-06" db="EMBL/GenBank/DDBJ databases">
        <authorList>
            <person name="Jiang Y."/>
            <person name="Liu Q."/>
        </authorList>
    </citation>
    <scope>NUCLEOTIDE SEQUENCE</scope>
    <source>
        <strain evidence="2">CGMCC 1.12089</strain>
    </source>
</reference>
<dbReference type="PANTHER" id="PTHR38104">
    <property type="match status" value="1"/>
</dbReference>
<dbReference type="Gene3D" id="1.10.10.880">
    <property type="entry name" value="Anti sigma-E protein RseA, N-terminal domain"/>
    <property type="match status" value="1"/>
</dbReference>
<comment type="caution">
    <text evidence="2">The sequence shown here is derived from an EMBL/GenBank/DDBJ whole genome shotgun (WGS) entry which is preliminary data.</text>
</comment>
<dbReference type="PANTHER" id="PTHR38104:SF1">
    <property type="entry name" value="ANTI-SIGMA-E FACTOR RSEA"/>
    <property type="match status" value="1"/>
</dbReference>
<gene>
    <name evidence="2" type="ORF">QTH91_03630</name>
</gene>
<dbReference type="RefSeq" id="WP_286658659.1">
    <property type="nucleotide sequence ID" value="NZ_JASZYV010000001.1"/>
</dbReference>
<dbReference type="EMBL" id="JASZYV010000001">
    <property type="protein sequence ID" value="MDM0043562.1"/>
    <property type="molecule type" value="Genomic_DNA"/>
</dbReference>
<accession>A0ABT7N6M3</accession>
<dbReference type="CDD" id="cd16328">
    <property type="entry name" value="RseA_N"/>
    <property type="match status" value="1"/>
</dbReference>
<organism evidence="2 3">
    <name type="scientific">Variovorax dokdonensis</name>
    <dbReference type="NCBI Taxonomy" id="344883"/>
    <lineage>
        <taxon>Bacteria</taxon>
        <taxon>Pseudomonadati</taxon>
        <taxon>Pseudomonadota</taxon>
        <taxon>Betaproteobacteria</taxon>
        <taxon>Burkholderiales</taxon>
        <taxon>Comamonadaceae</taxon>
        <taxon>Variovorax</taxon>
    </lineage>
</organism>
<dbReference type="InterPro" id="IPR005572">
    <property type="entry name" value="Anti-sigma_E_RseA_N"/>
</dbReference>
<feature type="domain" description="Anti sigma-E protein RseA N-terminal" evidence="1">
    <location>
        <begin position="8"/>
        <end position="86"/>
    </location>
</feature>
<name>A0ABT7N6M3_9BURK</name>
<sequence length="202" mass="21252">MNNDDSTREQISALADGEIHANSAQAVARLVGQISSADELRQAWCTYHLIGDVLRTGAHTVCADSAEFTTRLRTRLTAEVVAPASSQGGVIEPKEAANEPVFRWKMLAGVASLAAVAAVAWNWTGVSSQGPASAQLAQQVPAASSPQLVPGARVLVGDGQRPQVMLRDPRLDALLEAHQQAGGASTMPSSFLRNATFEAPSR</sequence>
<dbReference type="InterPro" id="IPR036147">
    <property type="entry name" value="Anti-sigma_E_RseA_N_sf"/>
</dbReference>